<evidence type="ECO:0000259" key="9">
    <source>
        <dbReference type="PROSITE" id="PS50110"/>
    </source>
</evidence>
<evidence type="ECO:0000256" key="2">
    <source>
        <dbReference type="ARBA" id="ARBA00012438"/>
    </source>
</evidence>
<keyword evidence="7" id="KW-1133">Transmembrane helix</keyword>
<evidence type="ECO:0000256" key="6">
    <source>
        <dbReference type="SAM" id="Coils"/>
    </source>
</evidence>
<keyword evidence="11" id="KW-1185">Reference proteome</keyword>
<keyword evidence="3 5" id="KW-0597">Phosphoprotein</keyword>
<sequence length="1139" mass="126980">MMRLSFQKQILLGIIFSILLVITVGTTSYQALRLQQENSAVLNHTREVLNTTNEAENLILLAETNIRGFGLSRNVLFENSYRQAVDRVWINHEKLKELFSDNPKQLARLDSLENLVQVRLEQMNAQLDRIKHDTQDLTWLKANVLKGKYLSDRIAANFREIQRAEQQLLAIRERNVVDSSQTAERFIIFGNGIFLMVVFIMTYLIRNTYQAQVASERATNEANSRLEILSAEDQERNWVLNAAIEIGVALRGEPTKTELANRLLTKISETSNAMVAVMYQISQSGDYLDLAATYGVDNTADIPKVVKSGEGILGQMLADQVDMKKIDISPGYLKVRTGVGSTSPGSVFIKSFTFDDKVVALVEIAFLTDPGMRFLKPLDMAGISISAAIVAARARQITMELLEKTQLQAEELSSQQEEMRVINEELTNQTSMLQVSEEELRVQQEELKQINTELEEKAFMLEEQKNMIEEARDQIQLKADELERAGKFKSEFLANMSHELRTPLNSILILSRILEENKGTRLSSEEQHYASVIYNSGNDLLTLINDILDLAKVEAGKVELNFEQVRTESLLTDMRNLFQKVADNKGISLVLDKSDDCPDSLWIDPVRVLQVVRNLLSNAIKFTSAPGTVSFKIRKCSDSIQFEISDTGIGIPIDKQNTVFEAFQQADGSTSRKYGGTGLGLSISRELSILMGGNIGLKSEPGVGSVFTLTIPYLANPGEVVTEPVKNPSPDVIESSAYTGLEGHRLLLIEDDAVFANDMAAKARKSGFEVVIASTGEEALRLVKTFKPTAITLDMHLPDISGKEILNHIKNDPFTRQIPVHIVSAGDNEQALDLKDSIIGFMQKPVDRESAEKIFDLLKLKGKDLSRQRILLIEDDTFQSKYLGEFLVANGIFVLYAYTGKEAMDILNNNIVDGIILDIHLTDMNGLELLDVIKANPELSKIPVVINTAEDLSQADLARIMKYAHPIVMKTRKSNERLLDEVKLFLRNIQPEPLPSLATHSGSFSNPVVNADRAFVGKKILVADDDMRNIFALSAILEESGFSLVIATNGVEALAKLEENEGIELVLMDVMMPEMDGIEATRRIRQHSKWARLPIIAVTAKAMHGDREQCIAAGASDYISKPIDIDKLLSLIKVWLHSA</sequence>
<dbReference type="Proteomes" id="UP000680038">
    <property type="component" value="Unassembled WGS sequence"/>
</dbReference>
<dbReference type="PRINTS" id="PR00344">
    <property type="entry name" value="BCTRLSENSOR"/>
</dbReference>
<dbReference type="SUPFAM" id="SSF55781">
    <property type="entry name" value="GAF domain-like"/>
    <property type="match status" value="1"/>
</dbReference>
<feature type="coiled-coil region" evidence="6">
    <location>
        <begin position="409"/>
        <end position="485"/>
    </location>
</feature>
<dbReference type="SMART" id="SM00388">
    <property type="entry name" value="HisKA"/>
    <property type="match status" value="1"/>
</dbReference>
<gene>
    <name evidence="10" type="primary">rcsC_7</name>
    <name evidence="10" type="ORF">DYBT9275_01892</name>
</gene>
<dbReference type="EC" id="2.7.13.3" evidence="2"/>
<dbReference type="PROSITE" id="PS50110">
    <property type="entry name" value="RESPONSE_REGULATORY"/>
    <property type="match status" value="3"/>
</dbReference>
<protein>
    <recommendedName>
        <fullName evidence="2">histidine kinase</fullName>
        <ecNumber evidence="2">2.7.13.3</ecNumber>
    </recommendedName>
</protein>
<dbReference type="SUPFAM" id="SSF52172">
    <property type="entry name" value="CheY-like"/>
    <property type="match status" value="3"/>
</dbReference>
<keyword evidence="10" id="KW-0418">Kinase</keyword>
<dbReference type="CDD" id="cd16922">
    <property type="entry name" value="HATPase_EvgS-ArcB-TorS-like"/>
    <property type="match status" value="1"/>
</dbReference>
<dbReference type="InterPro" id="IPR036890">
    <property type="entry name" value="HATPase_C_sf"/>
</dbReference>
<feature type="domain" description="Histidine kinase" evidence="8">
    <location>
        <begin position="495"/>
        <end position="715"/>
    </location>
</feature>
<feature type="domain" description="Response regulatory" evidence="9">
    <location>
        <begin position="745"/>
        <end position="859"/>
    </location>
</feature>
<dbReference type="InterPro" id="IPR011006">
    <property type="entry name" value="CheY-like_superfamily"/>
</dbReference>
<keyword evidence="7" id="KW-0812">Transmembrane</keyword>
<dbReference type="PANTHER" id="PTHR45339">
    <property type="entry name" value="HYBRID SIGNAL TRANSDUCTION HISTIDINE KINASE J"/>
    <property type="match status" value="1"/>
</dbReference>
<organism evidence="10 11">
    <name type="scientific">Dyadobacter helix</name>
    <dbReference type="NCBI Taxonomy" id="2822344"/>
    <lineage>
        <taxon>Bacteria</taxon>
        <taxon>Pseudomonadati</taxon>
        <taxon>Bacteroidota</taxon>
        <taxon>Cytophagia</taxon>
        <taxon>Cytophagales</taxon>
        <taxon>Spirosomataceae</taxon>
        <taxon>Dyadobacter</taxon>
    </lineage>
</organism>
<reference evidence="10" key="1">
    <citation type="submission" date="2021-04" db="EMBL/GenBank/DDBJ databases">
        <authorList>
            <person name="Rodrigo-Torres L."/>
            <person name="Arahal R. D."/>
            <person name="Lucena T."/>
        </authorList>
    </citation>
    <scope>NUCLEOTIDE SEQUENCE</scope>
    <source>
        <strain evidence="10">CECT 9275</strain>
    </source>
</reference>
<keyword evidence="10" id="KW-0808">Transferase</keyword>
<dbReference type="InterPro" id="IPR003661">
    <property type="entry name" value="HisK_dim/P_dom"/>
</dbReference>
<feature type="domain" description="Response regulatory" evidence="9">
    <location>
        <begin position="1019"/>
        <end position="1136"/>
    </location>
</feature>
<dbReference type="EMBL" id="CAJRAF010000002">
    <property type="protein sequence ID" value="CAG4997962.1"/>
    <property type="molecule type" value="Genomic_DNA"/>
</dbReference>
<dbReference type="CDD" id="cd00082">
    <property type="entry name" value="HisKA"/>
    <property type="match status" value="1"/>
</dbReference>
<dbReference type="SUPFAM" id="SSF47384">
    <property type="entry name" value="Homodimeric domain of signal transducing histidine kinase"/>
    <property type="match status" value="1"/>
</dbReference>
<dbReference type="PROSITE" id="PS50109">
    <property type="entry name" value="HIS_KIN"/>
    <property type="match status" value="1"/>
</dbReference>
<evidence type="ECO:0000313" key="10">
    <source>
        <dbReference type="EMBL" id="CAG4997962.1"/>
    </source>
</evidence>
<dbReference type="Pfam" id="PF02518">
    <property type="entry name" value="HATPase_c"/>
    <property type="match status" value="1"/>
</dbReference>
<dbReference type="PANTHER" id="PTHR45339:SF1">
    <property type="entry name" value="HYBRID SIGNAL TRANSDUCTION HISTIDINE KINASE J"/>
    <property type="match status" value="1"/>
</dbReference>
<feature type="modified residue" description="4-aspartylphosphate" evidence="5">
    <location>
        <position position="918"/>
    </location>
</feature>
<dbReference type="SMART" id="SM00387">
    <property type="entry name" value="HATPase_c"/>
    <property type="match status" value="1"/>
</dbReference>
<dbReference type="InterPro" id="IPR003594">
    <property type="entry name" value="HATPase_dom"/>
</dbReference>
<dbReference type="Pfam" id="PF00512">
    <property type="entry name" value="HisKA"/>
    <property type="match status" value="1"/>
</dbReference>
<name>A0A916N5E6_9BACT</name>
<feature type="transmembrane region" description="Helical" evidence="7">
    <location>
        <begin position="186"/>
        <end position="205"/>
    </location>
</feature>
<proteinExistence type="predicted"/>
<evidence type="ECO:0000256" key="7">
    <source>
        <dbReference type="SAM" id="Phobius"/>
    </source>
</evidence>
<dbReference type="AlphaFoldDB" id="A0A916N5E6"/>
<comment type="caution">
    <text evidence="10">The sequence shown here is derived from an EMBL/GenBank/DDBJ whole genome shotgun (WGS) entry which is preliminary data.</text>
</comment>
<feature type="domain" description="Response regulatory" evidence="9">
    <location>
        <begin position="869"/>
        <end position="985"/>
    </location>
</feature>
<dbReference type="InterPro" id="IPR007891">
    <property type="entry name" value="CHASE3"/>
</dbReference>
<dbReference type="Gene3D" id="1.10.287.130">
    <property type="match status" value="1"/>
</dbReference>
<keyword evidence="7" id="KW-0472">Membrane</keyword>
<dbReference type="CDD" id="cd00156">
    <property type="entry name" value="REC"/>
    <property type="match status" value="2"/>
</dbReference>
<dbReference type="FunFam" id="3.30.565.10:FF:000010">
    <property type="entry name" value="Sensor histidine kinase RcsC"/>
    <property type="match status" value="1"/>
</dbReference>
<keyword evidence="6" id="KW-0175">Coiled coil</keyword>
<evidence type="ECO:0000259" key="8">
    <source>
        <dbReference type="PROSITE" id="PS50109"/>
    </source>
</evidence>
<dbReference type="RefSeq" id="WP_229252717.1">
    <property type="nucleotide sequence ID" value="NZ_CAJRAF010000002.1"/>
</dbReference>
<evidence type="ECO:0000256" key="3">
    <source>
        <dbReference type="ARBA" id="ARBA00022553"/>
    </source>
</evidence>
<dbReference type="Gene3D" id="3.40.50.2300">
    <property type="match status" value="3"/>
</dbReference>
<dbReference type="InterPro" id="IPR004358">
    <property type="entry name" value="Sig_transdc_His_kin-like_C"/>
</dbReference>
<accession>A0A916N5E6</accession>
<dbReference type="InterPro" id="IPR001789">
    <property type="entry name" value="Sig_transdc_resp-reg_receiver"/>
</dbReference>
<dbReference type="Pfam" id="PF00072">
    <property type="entry name" value="Response_reg"/>
    <property type="match status" value="3"/>
</dbReference>
<evidence type="ECO:0000256" key="5">
    <source>
        <dbReference type="PROSITE-ProRule" id="PRU00169"/>
    </source>
</evidence>
<feature type="modified residue" description="4-aspartylphosphate" evidence="5">
    <location>
        <position position="1069"/>
    </location>
</feature>
<dbReference type="SMART" id="SM00448">
    <property type="entry name" value="REC"/>
    <property type="match status" value="3"/>
</dbReference>
<dbReference type="Pfam" id="PF05227">
    <property type="entry name" value="CHASE3"/>
    <property type="match status" value="1"/>
</dbReference>
<evidence type="ECO:0000313" key="11">
    <source>
        <dbReference type="Proteomes" id="UP000680038"/>
    </source>
</evidence>
<dbReference type="GO" id="GO:0000155">
    <property type="term" value="F:phosphorelay sensor kinase activity"/>
    <property type="evidence" value="ECO:0007669"/>
    <property type="project" value="InterPro"/>
</dbReference>
<comment type="catalytic activity">
    <reaction evidence="1">
        <text>ATP + protein L-histidine = ADP + protein N-phospho-L-histidine.</text>
        <dbReference type="EC" id="2.7.13.3"/>
    </reaction>
</comment>
<dbReference type="CDD" id="cd17546">
    <property type="entry name" value="REC_hyHK_CKI1_RcsC-like"/>
    <property type="match status" value="1"/>
</dbReference>
<evidence type="ECO:0000256" key="4">
    <source>
        <dbReference type="ARBA" id="ARBA00023012"/>
    </source>
</evidence>
<feature type="modified residue" description="4-aspartylphosphate" evidence="5">
    <location>
        <position position="794"/>
    </location>
</feature>
<dbReference type="InterPro" id="IPR036097">
    <property type="entry name" value="HisK_dim/P_sf"/>
</dbReference>
<keyword evidence="4" id="KW-0902">Two-component regulatory system</keyword>
<dbReference type="SUPFAM" id="SSF55874">
    <property type="entry name" value="ATPase domain of HSP90 chaperone/DNA topoisomerase II/histidine kinase"/>
    <property type="match status" value="1"/>
</dbReference>
<dbReference type="Gene3D" id="3.30.565.10">
    <property type="entry name" value="Histidine kinase-like ATPase, C-terminal domain"/>
    <property type="match status" value="1"/>
</dbReference>
<evidence type="ECO:0000256" key="1">
    <source>
        <dbReference type="ARBA" id="ARBA00000085"/>
    </source>
</evidence>
<dbReference type="InterPro" id="IPR005467">
    <property type="entry name" value="His_kinase_dom"/>
</dbReference>
<dbReference type="CDD" id="cd19410">
    <property type="entry name" value="HK9-like_sensor"/>
    <property type="match status" value="1"/>
</dbReference>